<evidence type="ECO:0000259" key="11">
    <source>
        <dbReference type="PROSITE" id="PS50929"/>
    </source>
</evidence>
<evidence type="ECO:0000256" key="4">
    <source>
        <dbReference type="ARBA" id="ARBA00022692"/>
    </source>
</evidence>
<keyword evidence="8 9" id="KW-0472">Membrane</keyword>
<dbReference type="Pfam" id="PF00664">
    <property type="entry name" value="ABC_membrane"/>
    <property type="match status" value="2"/>
</dbReference>
<keyword evidence="4 9" id="KW-0812">Transmembrane</keyword>
<feature type="domain" description="ABC transporter" evidence="10">
    <location>
        <begin position="1220"/>
        <end position="1468"/>
    </location>
</feature>
<feature type="domain" description="ABC transmembrane type-1" evidence="11">
    <location>
        <begin position="135"/>
        <end position="372"/>
    </location>
</feature>
<evidence type="ECO:0000256" key="5">
    <source>
        <dbReference type="ARBA" id="ARBA00022741"/>
    </source>
</evidence>
<dbReference type="PROSITE" id="PS00211">
    <property type="entry name" value="ABC_TRANSPORTER_1"/>
    <property type="match status" value="2"/>
</dbReference>
<feature type="domain" description="ABC transmembrane type-1" evidence="11">
    <location>
        <begin position="888"/>
        <end position="1139"/>
    </location>
</feature>
<feature type="transmembrane region" description="Helical" evidence="9">
    <location>
        <begin position="66"/>
        <end position="87"/>
    </location>
</feature>
<dbReference type="GO" id="GO:0016020">
    <property type="term" value="C:membrane"/>
    <property type="evidence" value="ECO:0007669"/>
    <property type="project" value="UniProtKB-SubCell"/>
</dbReference>
<dbReference type="GO" id="GO:0005524">
    <property type="term" value="F:ATP binding"/>
    <property type="evidence" value="ECO:0007669"/>
    <property type="project" value="UniProtKB-KW"/>
</dbReference>
<dbReference type="Gene3D" id="3.40.50.300">
    <property type="entry name" value="P-loop containing nucleotide triphosphate hydrolases"/>
    <property type="match status" value="2"/>
</dbReference>
<dbReference type="InterPro" id="IPR044726">
    <property type="entry name" value="ABCC_6TM_D2"/>
</dbReference>
<dbReference type="EMBL" id="CATOUU010001109">
    <property type="protein sequence ID" value="CAI9972458.1"/>
    <property type="molecule type" value="Genomic_DNA"/>
</dbReference>
<dbReference type="PANTHER" id="PTHR24223">
    <property type="entry name" value="ATP-BINDING CASSETTE SUB-FAMILY C"/>
    <property type="match status" value="1"/>
</dbReference>
<dbReference type="PROSITE" id="PS50893">
    <property type="entry name" value="ABC_TRANSPORTER_2"/>
    <property type="match status" value="2"/>
</dbReference>
<dbReference type="InterPro" id="IPR050173">
    <property type="entry name" value="ABC_transporter_C-like"/>
</dbReference>
<evidence type="ECO:0000256" key="8">
    <source>
        <dbReference type="ARBA" id="ARBA00023136"/>
    </source>
</evidence>
<dbReference type="SMART" id="SM00382">
    <property type="entry name" value="AAA"/>
    <property type="match status" value="2"/>
</dbReference>
<keyword evidence="5" id="KW-0547">Nucleotide-binding</keyword>
<sequence length="1479" mass="168133">MQDFTWSWLNYITKRNKKQQFIQNDIKRANIDLDMKRLGSLFAKEYNKNTKLPLLKPLLKMNKSNIVGMFIGIPLLVLQSALAPICIRAFQEYLTPMSFFDCDFSSYPTSSQILVQKSFVSGVQWVFKKLYPYWLVLGFGLALRSVADSICSVNCVQLGIKITASLLDVLFNKMMVLSETAKNLNAQGSLANILFSDTMKIQFFTKVFYCLFQVPLDLVVAIVYLATFIDPVSLLGVAALFIFVPNILICGKILSKSLSRLATLRDMRSNKIQEALNAIKVIKLFNNEQFQERRIQNNRIQELYLVKKACQAYAGHQTTGFTSYLMMSMLGFGALIAFNKFDISKTFTIIYLFTFVQSSISYLPIIFMALQDAQISLKRIQGFLQLSEVDQSFIEVTPNIKNAIEISGSHNFAYGLEKDQQISKDLDSAYYIKIDKIKQMNVNKLKLQKIFLSMQTKQTKIGIARQHDSNVLELIQSNIFDLNHSKCVEICGKYNLPAVTYFMNIKNYVDSIFKQSLNDKPEDYVAKQYLHMCVIEYNLQQWNKKDIPKQVIPVIKKLNLCVKKGELIGIKGSVGSGKSSIFSCILGEMKPTDTTTERKQSDEIIFDYFGKQLVSKNQNNIFIQLGGRIAYCPQNSPIFSSTIRENICFYKQYDEEKYNKIVDICCLLPDFEIFNAGDQTEVGGRGVTLSGGQRARISLARAIYNDADIYLLDDPLSAVDAHVGKRIWNEVVIQYLIGRNKTVLISSHQTQYFGDCTRVLTIENGQILNADEKVKLTEQQYTFQRIAETDEKQIDSSQMVQTNTKSQINKKSDDQKQLQIGKLTQLEQITKSNKKSIKEYITSGNYGMLIGSIVLLLIYQCTVQYANVLLTHWATDSYGWTAQEQHTIYPIYIEQMLSEASNKYGNDRFVHAKVLQCAQQHFNPGQTQISSYSKKYYYLYIGLIFVIVLSFIATILSFFNFSVSAAAKTYMNQLKGVMRTKLSFFDTTPQGRIINRLVKDSETVDFVLGRQLIQTLLYISMVAGMAISIVALSWACVVVIVPCIFVYLSLFSKFRTITPQIKRFESNTRSNVFSICQEVMDQLVSIRSYAVQNDFQIKFRELAQENINLQYHASGMSKWMSFRMTMIGAVMAFLIMFVAMLIAPLLVSPSVAQYASIIASYGYSIQTVMVSLIETITNTEQEMPAIERMVEYSHLENEEQLHKNRVQSNIIQQADNNQGLLIKNLVMRYRQELQPALKGVNVYINKNEHVAVVGRTGSGKSSLAITLFNLYQPENGSSVQLNNDQISHLPLYDARRKLAIIPQEPFLFSGTLRQQVCEFTRNKAEGLPITGLERIPDSQLWELLEMVQLSDYIKQQPGGLDCVVTGNGDNFSSGQRQLICVVRALLRDAEVVILDEATAYVDQKTDNIIQQIVKTHLRNKIVISIAHRLDAVLQMDKVLVMDQGQVAEFGTKEELFKIENGIFRELALKAKLDLGVKTE</sequence>
<evidence type="ECO:0000256" key="9">
    <source>
        <dbReference type="SAM" id="Phobius"/>
    </source>
</evidence>
<dbReference type="InterPro" id="IPR003439">
    <property type="entry name" value="ABC_transporter-like_ATP-bd"/>
</dbReference>
<reference evidence="13 14" key="2">
    <citation type="submission" date="2024-07" db="EMBL/GenBank/DDBJ databases">
        <authorList>
            <person name="Akdeniz Z."/>
        </authorList>
    </citation>
    <scope>NUCLEOTIDE SEQUENCE [LARGE SCALE GENOMIC DNA]</scope>
</reference>
<comment type="similarity">
    <text evidence="2">Belongs to the ABC transporter superfamily. ABCC family. Conjugate transporter (TC 3.A.1.208) subfamily.</text>
</comment>
<organism evidence="12">
    <name type="scientific">Hexamita inflata</name>
    <dbReference type="NCBI Taxonomy" id="28002"/>
    <lineage>
        <taxon>Eukaryota</taxon>
        <taxon>Metamonada</taxon>
        <taxon>Diplomonadida</taxon>
        <taxon>Hexamitidae</taxon>
        <taxon>Hexamitinae</taxon>
        <taxon>Hexamita</taxon>
    </lineage>
</organism>
<keyword evidence="6" id="KW-0067">ATP-binding</keyword>
<dbReference type="PANTHER" id="PTHR24223:SF456">
    <property type="entry name" value="MULTIDRUG RESISTANCE-ASSOCIATED PROTEIN LETHAL(2)03659"/>
    <property type="match status" value="1"/>
</dbReference>
<dbReference type="InterPro" id="IPR003593">
    <property type="entry name" value="AAA+_ATPase"/>
</dbReference>
<feature type="domain" description="ABC transporter" evidence="10">
    <location>
        <begin position="537"/>
        <end position="789"/>
    </location>
</feature>
<dbReference type="Gene3D" id="1.20.1560.10">
    <property type="entry name" value="ABC transporter type 1, transmembrane domain"/>
    <property type="match status" value="2"/>
</dbReference>
<reference evidence="12" key="1">
    <citation type="submission" date="2023-06" db="EMBL/GenBank/DDBJ databases">
        <authorList>
            <person name="Kurt Z."/>
        </authorList>
    </citation>
    <scope>NUCLEOTIDE SEQUENCE</scope>
</reference>
<evidence type="ECO:0000256" key="6">
    <source>
        <dbReference type="ARBA" id="ARBA00022840"/>
    </source>
</evidence>
<feature type="transmembrane region" description="Helical" evidence="9">
    <location>
        <begin position="207"/>
        <end position="226"/>
    </location>
</feature>
<dbReference type="FunFam" id="3.40.50.300:FF:000163">
    <property type="entry name" value="Multidrug resistance-associated protein member 4"/>
    <property type="match status" value="1"/>
</dbReference>
<gene>
    <name evidence="13" type="ORF">HINF_LOCUS60029</name>
    <name evidence="12" type="ORF">HINF_LOCUS60103</name>
</gene>
<evidence type="ECO:0000259" key="10">
    <source>
        <dbReference type="PROSITE" id="PS50893"/>
    </source>
</evidence>
<dbReference type="InterPro" id="IPR027417">
    <property type="entry name" value="P-loop_NTPase"/>
</dbReference>
<dbReference type="InterPro" id="IPR011527">
    <property type="entry name" value="ABC1_TM_dom"/>
</dbReference>
<keyword evidence="14" id="KW-1185">Reference proteome</keyword>
<keyword evidence="3" id="KW-0813">Transport</keyword>
<dbReference type="PROSITE" id="PS50929">
    <property type="entry name" value="ABC_TM1F"/>
    <property type="match status" value="2"/>
</dbReference>
<evidence type="ECO:0000256" key="3">
    <source>
        <dbReference type="ARBA" id="ARBA00022448"/>
    </source>
</evidence>
<dbReference type="Proteomes" id="UP001642409">
    <property type="component" value="Unassembled WGS sequence"/>
</dbReference>
<dbReference type="CDD" id="cd03250">
    <property type="entry name" value="ABCC_MRP_domain1"/>
    <property type="match status" value="1"/>
</dbReference>
<evidence type="ECO:0000256" key="2">
    <source>
        <dbReference type="ARBA" id="ARBA00009726"/>
    </source>
</evidence>
<feature type="transmembrane region" description="Helical" evidence="9">
    <location>
        <begin position="321"/>
        <end position="338"/>
    </location>
</feature>
<evidence type="ECO:0000313" key="13">
    <source>
        <dbReference type="EMBL" id="CAL6080777.1"/>
    </source>
</evidence>
<proteinExistence type="inferred from homology"/>
<accession>A0AA86RD76</accession>
<evidence type="ECO:0000256" key="7">
    <source>
        <dbReference type="ARBA" id="ARBA00022989"/>
    </source>
</evidence>
<dbReference type="SUPFAM" id="SSF52540">
    <property type="entry name" value="P-loop containing nucleoside triphosphate hydrolases"/>
    <property type="match status" value="2"/>
</dbReference>
<comment type="subcellular location">
    <subcellularLocation>
        <location evidence="1">Membrane</location>
        <topology evidence="1">Multi-pass membrane protein</topology>
    </subcellularLocation>
</comment>
<dbReference type="GO" id="GO:0140359">
    <property type="term" value="F:ABC-type transporter activity"/>
    <property type="evidence" value="ECO:0007669"/>
    <property type="project" value="InterPro"/>
</dbReference>
<dbReference type="InterPro" id="IPR036640">
    <property type="entry name" value="ABC1_TM_sf"/>
</dbReference>
<comment type="caution">
    <text evidence="12">The sequence shown here is derived from an EMBL/GenBank/DDBJ whole genome shotgun (WGS) entry which is preliminary data.</text>
</comment>
<dbReference type="GO" id="GO:0016887">
    <property type="term" value="F:ATP hydrolysis activity"/>
    <property type="evidence" value="ECO:0007669"/>
    <property type="project" value="InterPro"/>
</dbReference>
<feature type="transmembrane region" description="Helical" evidence="9">
    <location>
        <begin position="232"/>
        <end position="255"/>
    </location>
</feature>
<evidence type="ECO:0000313" key="14">
    <source>
        <dbReference type="Proteomes" id="UP001642409"/>
    </source>
</evidence>
<evidence type="ECO:0000313" key="12">
    <source>
        <dbReference type="EMBL" id="CAI9972458.1"/>
    </source>
</evidence>
<evidence type="ECO:0000256" key="1">
    <source>
        <dbReference type="ARBA" id="ARBA00004141"/>
    </source>
</evidence>
<dbReference type="CDD" id="cd18580">
    <property type="entry name" value="ABC_6TM_ABCC_D2"/>
    <property type="match status" value="1"/>
</dbReference>
<dbReference type="SUPFAM" id="SSF90123">
    <property type="entry name" value="ABC transporter transmembrane region"/>
    <property type="match status" value="2"/>
</dbReference>
<feature type="transmembrane region" description="Helical" evidence="9">
    <location>
        <begin position="350"/>
        <end position="370"/>
    </location>
</feature>
<dbReference type="CDD" id="cd03244">
    <property type="entry name" value="ABCC_MRP_domain2"/>
    <property type="match status" value="1"/>
</dbReference>
<feature type="transmembrane region" description="Helical" evidence="9">
    <location>
        <begin position="1016"/>
        <end position="1048"/>
    </location>
</feature>
<feature type="transmembrane region" description="Helical" evidence="9">
    <location>
        <begin position="1126"/>
        <end position="1147"/>
    </location>
</feature>
<dbReference type="Pfam" id="PF00005">
    <property type="entry name" value="ABC_tran"/>
    <property type="match status" value="2"/>
</dbReference>
<feature type="transmembrane region" description="Helical" evidence="9">
    <location>
        <begin position="937"/>
        <end position="961"/>
    </location>
</feature>
<dbReference type="EMBL" id="CAXDID020000348">
    <property type="protein sequence ID" value="CAL6080777.1"/>
    <property type="molecule type" value="Genomic_DNA"/>
</dbReference>
<keyword evidence="7 9" id="KW-1133">Transmembrane helix</keyword>
<name>A0AA86RD76_9EUKA</name>
<protein>
    <submittedName>
        <fullName evidence="12">Xenobiotic-transporting ATPase / Multidrug resistance-associated protein</fullName>
    </submittedName>
    <submittedName>
        <fullName evidence="13">Xenobiotic-transporting_ATPase / Multidrug resistance-associated protein</fullName>
    </submittedName>
</protein>
<dbReference type="InterPro" id="IPR017871">
    <property type="entry name" value="ABC_transporter-like_CS"/>
</dbReference>